<proteinExistence type="predicted"/>
<sequence length="93" mass="9969">MPRYLRKAGLHANASAPNLILSSAIKKKNIPKFAVDRHVCLPVAGPFPVFVCGADPASGVLATWMSKEISPNCAAGGRCLEHDEKDVQLDLDK</sequence>
<keyword evidence="2" id="KW-1185">Reference proteome</keyword>
<comment type="caution">
    <text evidence="1">The sequence shown here is derived from an EMBL/GenBank/DDBJ whole genome shotgun (WGS) entry which is preliminary data.</text>
</comment>
<name>A0A4C1YF21_EUMVA</name>
<dbReference type="AlphaFoldDB" id="A0A4C1YF21"/>
<reference evidence="1 2" key="1">
    <citation type="journal article" date="2019" name="Commun. Biol.">
        <title>The bagworm genome reveals a unique fibroin gene that provides high tensile strength.</title>
        <authorList>
            <person name="Kono N."/>
            <person name="Nakamura H."/>
            <person name="Ohtoshi R."/>
            <person name="Tomita M."/>
            <person name="Numata K."/>
            <person name="Arakawa K."/>
        </authorList>
    </citation>
    <scope>NUCLEOTIDE SEQUENCE [LARGE SCALE GENOMIC DNA]</scope>
</reference>
<gene>
    <name evidence="1" type="ORF">EVAR_41162_1</name>
</gene>
<evidence type="ECO:0000313" key="1">
    <source>
        <dbReference type="EMBL" id="GBP72945.1"/>
    </source>
</evidence>
<evidence type="ECO:0000313" key="2">
    <source>
        <dbReference type="Proteomes" id="UP000299102"/>
    </source>
</evidence>
<dbReference type="EMBL" id="BGZK01001161">
    <property type="protein sequence ID" value="GBP72945.1"/>
    <property type="molecule type" value="Genomic_DNA"/>
</dbReference>
<organism evidence="1 2">
    <name type="scientific">Eumeta variegata</name>
    <name type="common">Bagworm moth</name>
    <name type="synonym">Eumeta japonica</name>
    <dbReference type="NCBI Taxonomy" id="151549"/>
    <lineage>
        <taxon>Eukaryota</taxon>
        <taxon>Metazoa</taxon>
        <taxon>Ecdysozoa</taxon>
        <taxon>Arthropoda</taxon>
        <taxon>Hexapoda</taxon>
        <taxon>Insecta</taxon>
        <taxon>Pterygota</taxon>
        <taxon>Neoptera</taxon>
        <taxon>Endopterygota</taxon>
        <taxon>Lepidoptera</taxon>
        <taxon>Glossata</taxon>
        <taxon>Ditrysia</taxon>
        <taxon>Tineoidea</taxon>
        <taxon>Psychidae</taxon>
        <taxon>Oiketicinae</taxon>
        <taxon>Eumeta</taxon>
    </lineage>
</organism>
<accession>A0A4C1YF21</accession>
<dbReference type="Proteomes" id="UP000299102">
    <property type="component" value="Unassembled WGS sequence"/>
</dbReference>
<protein>
    <submittedName>
        <fullName evidence="1">Uncharacterized protein</fullName>
    </submittedName>
</protein>